<accession>A0ABT3L460</accession>
<feature type="transmembrane region" description="Helical" evidence="8">
    <location>
        <begin position="188"/>
        <end position="211"/>
    </location>
</feature>
<protein>
    <submittedName>
        <fullName evidence="9">Cyanoexosortase B</fullName>
        <ecNumber evidence="9">3.4.22.-</ecNumber>
    </submittedName>
</protein>
<reference evidence="9 10" key="1">
    <citation type="submission" date="2021-08" db="EMBL/GenBank/DDBJ databases">
        <title>Draft genome sequence of Spirulina subsalsa with high tolerance to salinity and hype-accumulation of phycocyanin.</title>
        <authorList>
            <person name="Pei H."/>
            <person name="Jiang L."/>
        </authorList>
    </citation>
    <scope>NUCLEOTIDE SEQUENCE [LARGE SCALE GENOMIC DNA]</scope>
    <source>
        <strain evidence="9 10">FACHB-351</strain>
    </source>
</reference>
<feature type="transmembrane region" description="Helical" evidence="8">
    <location>
        <begin position="223"/>
        <end position="246"/>
    </location>
</feature>
<evidence type="ECO:0000256" key="6">
    <source>
        <dbReference type="ARBA" id="ARBA00022989"/>
    </source>
</evidence>
<dbReference type="InterPro" id="IPR013426">
    <property type="entry name" value="EpsH-like"/>
</dbReference>
<feature type="transmembrane region" description="Helical" evidence="8">
    <location>
        <begin position="51"/>
        <end position="68"/>
    </location>
</feature>
<dbReference type="InterPro" id="IPR026492">
    <property type="entry name" value="Cyanoexo_CrtB"/>
</dbReference>
<keyword evidence="10" id="KW-1185">Reference proteome</keyword>
<dbReference type="NCBIfam" id="TIGR04156">
    <property type="entry name" value="cyanoexo_CrtB"/>
    <property type="match status" value="1"/>
</dbReference>
<evidence type="ECO:0000256" key="4">
    <source>
        <dbReference type="ARBA" id="ARBA00022692"/>
    </source>
</evidence>
<evidence type="ECO:0000256" key="3">
    <source>
        <dbReference type="ARBA" id="ARBA00022670"/>
    </source>
</evidence>
<dbReference type="Proteomes" id="UP001526426">
    <property type="component" value="Unassembled WGS sequence"/>
</dbReference>
<evidence type="ECO:0000313" key="9">
    <source>
        <dbReference type="EMBL" id="MCW6036298.1"/>
    </source>
</evidence>
<dbReference type="GO" id="GO:0016787">
    <property type="term" value="F:hydrolase activity"/>
    <property type="evidence" value="ECO:0007669"/>
    <property type="project" value="UniProtKB-KW"/>
</dbReference>
<evidence type="ECO:0000256" key="7">
    <source>
        <dbReference type="ARBA" id="ARBA00023136"/>
    </source>
</evidence>
<evidence type="ECO:0000256" key="1">
    <source>
        <dbReference type="ARBA" id="ARBA00004651"/>
    </source>
</evidence>
<keyword evidence="5 9" id="KW-0378">Hydrolase</keyword>
<dbReference type="EMBL" id="JAIHOM010000033">
    <property type="protein sequence ID" value="MCW6036298.1"/>
    <property type="molecule type" value="Genomic_DNA"/>
</dbReference>
<evidence type="ECO:0000256" key="5">
    <source>
        <dbReference type="ARBA" id="ARBA00022801"/>
    </source>
</evidence>
<comment type="subcellular location">
    <subcellularLocation>
        <location evidence="1">Cell membrane</location>
        <topology evidence="1">Multi-pass membrane protein</topology>
    </subcellularLocation>
</comment>
<dbReference type="NCBIfam" id="TIGR02602">
    <property type="entry name" value="8TM_EpsH"/>
    <property type="match status" value="1"/>
</dbReference>
<dbReference type="InterPro" id="IPR019127">
    <property type="entry name" value="Exosortase"/>
</dbReference>
<feature type="transmembrane region" description="Helical" evidence="8">
    <location>
        <begin position="110"/>
        <end position="137"/>
    </location>
</feature>
<feature type="transmembrane region" description="Helical" evidence="8">
    <location>
        <begin position="266"/>
        <end position="282"/>
    </location>
</feature>
<dbReference type="Pfam" id="PF09721">
    <property type="entry name" value="Exosortase_EpsH"/>
    <property type="match status" value="1"/>
</dbReference>
<dbReference type="InterPro" id="IPR026392">
    <property type="entry name" value="Exo/Archaeosortase_dom"/>
</dbReference>
<dbReference type="RefSeq" id="WP_265264050.1">
    <property type="nucleotide sequence ID" value="NZ_JAIHOM010000033.1"/>
</dbReference>
<sequence>MVQRLKNPAFLLERRWLYAMMGGLFILLYAPLMVHWVDGWLNKTISIEHEYFSHGLIGFPFAAYIVWLQRKKWRRLSDRTHPVGGILLGLGALCYLSGTGELVNLSLPILLTGLCLWLKGVPGLKLQGFPLILVWLATPNAMPYLISPFSIVLQTFIANVAGFILIHAGMDVQVESIYLTVGGRLVEVAPHCSGLKMLFTSLYVGLMLLYWTDNLRSRPKTIALLLGATFISVSANILRNTLLTYFHGSHQDQLFAWLHEGWGGDLYSAGMLGLVLVWMNILDRLHLTPKPALPLTPEPPQDSMGDSES</sequence>
<proteinExistence type="predicted"/>
<feature type="transmembrane region" description="Helical" evidence="8">
    <location>
        <begin position="144"/>
        <end position="168"/>
    </location>
</feature>
<organism evidence="9 10">
    <name type="scientific">Spirulina subsalsa FACHB-351</name>
    <dbReference type="NCBI Taxonomy" id="234711"/>
    <lineage>
        <taxon>Bacteria</taxon>
        <taxon>Bacillati</taxon>
        <taxon>Cyanobacteriota</taxon>
        <taxon>Cyanophyceae</taxon>
        <taxon>Spirulinales</taxon>
        <taxon>Spirulinaceae</taxon>
        <taxon>Spirulina</taxon>
    </lineage>
</organism>
<evidence type="ECO:0000256" key="8">
    <source>
        <dbReference type="SAM" id="Phobius"/>
    </source>
</evidence>
<feature type="transmembrane region" description="Helical" evidence="8">
    <location>
        <begin position="16"/>
        <end position="36"/>
    </location>
</feature>
<dbReference type="EC" id="3.4.22.-" evidence="9"/>
<keyword evidence="4 8" id="KW-0812">Transmembrane</keyword>
<keyword evidence="7 8" id="KW-0472">Membrane</keyword>
<keyword evidence="6 8" id="KW-1133">Transmembrane helix</keyword>
<keyword evidence="2" id="KW-1003">Cell membrane</keyword>
<feature type="transmembrane region" description="Helical" evidence="8">
    <location>
        <begin position="80"/>
        <end position="98"/>
    </location>
</feature>
<evidence type="ECO:0000256" key="2">
    <source>
        <dbReference type="ARBA" id="ARBA00022475"/>
    </source>
</evidence>
<dbReference type="NCBIfam" id="TIGR04178">
    <property type="entry name" value="exo_archaeo"/>
    <property type="match status" value="1"/>
</dbReference>
<keyword evidence="3" id="KW-0645">Protease</keyword>
<comment type="caution">
    <text evidence="9">The sequence shown here is derived from an EMBL/GenBank/DDBJ whole genome shotgun (WGS) entry which is preliminary data.</text>
</comment>
<gene>
    <name evidence="9" type="primary">crtB</name>
    <name evidence="9" type="ORF">K4A83_08435</name>
</gene>
<evidence type="ECO:0000313" key="10">
    <source>
        <dbReference type="Proteomes" id="UP001526426"/>
    </source>
</evidence>
<name>A0ABT3L460_9CYAN</name>